<keyword evidence="2" id="KW-0812">Transmembrane</keyword>
<comment type="caution">
    <text evidence="4">The sequence shown here is derived from an EMBL/GenBank/DDBJ whole genome shotgun (WGS) entry which is preliminary data.</text>
</comment>
<feature type="transmembrane region" description="Helical" evidence="2">
    <location>
        <begin position="71"/>
        <end position="92"/>
    </location>
</feature>
<protein>
    <recommendedName>
        <fullName evidence="3">BD-FAE-like domain-containing protein</fullName>
    </recommendedName>
</protein>
<organism evidence="4 5">
    <name type="scientific">Coemansia aciculifera</name>
    <dbReference type="NCBI Taxonomy" id="417176"/>
    <lineage>
        <taxon>Eukaryota</taxon>
        <taxon>Fungi</taxon>
        <taxon>Fungi incertae sedis</taxon>
        <taxon>Zoopagomycota</taxon>
        <taxon>Kickxellomycotina</taxon>
        <taxon>Kickxellomycetes</taxon>
        <taxon>Kickxellales</taxon>
        <taxon>Kickxellaceae</taxon>
        <taxon>Coemansia</taxon>
    </lineage>
</organism>
<dbReference type="GO" id="GO:0016787">
    <property type="term" value="F:hydrolase activity"/>
    <property type="evidence" value="ECO:0007669"/>
    <property type="project" value="UniProtKB-KW"/>
</dbReference>
<evidence type="ECO:0000313" key="5">
    <source>
        <dbReference type="Proteomes" id="UP001140074"/>
    </source>
</evidence>
<dbReference type="PANTHER" id="PTHR48081">
    <property type="entry name" value="AB HYDROLASE SUPERFAMILY PROTEIN C4A8.06C"/>
    <property type="match status" value="1"/>
</dbReference>
<accession>A0A9W8IFA5</accession>
<gene>
    <name evidence="4" type="ORF">GGH94_005870</name>
</gene>
<dbReference type="PANTHER" id="PTHR48081:SF33">
    <property type="entry name" value="KYNURENINE FORMAMIDASE"/>
    <property type="match status" value="1"/>
</dbReference>
<reference evidence="4" key="1">
    <citation type="submission" date="2022-07" db="EMBL/GenBank/DDBJ databases">
        <title>Phylogenomic reconstructions and comparative analyses of Kickxellomycotina fungi.</title>
        <authorList>
            <person name="Reynolds N.K."/>
            <person name="Stajich J.E."/>
            <person name="Barry K."/>
            <person name="Grigoriev I.V."/>
            <person name="Crous P."/>
            <person name="Smith M.E."/>
        </authorList>
    </citation>
    <scope>NUCLEOTIDE SEQUENCE</scope>
    <source>
        <strain evidence="4">RSA 476</strain>
    </source>
</reference>
<dbReference type="SUPFAM" id="SSF53474">
    <property type="entry name" value="alpha/beta-Hydrolases"/>
    <property type="match status" value="1"/>
</dbReference>
<keyword evidence="2" id="KW-1133">Transmembrane helix</keyword>
<evidence type="ECO:0000259" key="3">
    <source>
        <dbReference type="Pfam" id="PF20434"/>
    </source>
</evidence>
<evidence type="ECO:0000256" key="1">
    <source>
        <dbReference type="ARBA" id="ARBA00022801"/>
    </source>
</evidence>
<dbReference type="AlphaFoldDB" id="A0A9W8IFA5"/>
<dbReference type="InterPro" id="IPR050300">
    <property type="entry name" value="GDXG_lipolytic_enzyme"/>
</dbReference>
<feature type="domain" description="BD-FAE-like" evidence="3">
    <location>
        <begin position="120"/>
        <end position="284"/>
    </location>
</feature>
<keyword evidence="2" id="KW-0472">Membrane</keyword>
<keyword evidence="1" id="KW-0378">Hydrolase</keyword>
<dbReference type="Pfam" id="PF20434">
    <property type="entry name" value="BD-FAE"/>
    <property type="match status" value="1"/>
</dbReference>
<dbReference type="InterPro" id="IPR049492">
    <property type="entry name" value="BD-FAE-like_dom"/>
</dbReference>
<evidence type="ECO:0000313" key="4">
    <source>
        <dbReference type="EMBL" id="KAJ2859858.1"/>
    </source>
</evidence>
<feature type="transmembrane region" description="Helical" evidence="2">
    <location>
        <begin position="122"/>
        <end position="142"/>
    </location>
</feature>
<dbReference type="Gene3D" id="3.40.50.1820">
    <property type="entry name" value="alpha/beta hydrolase"/>
    <property type="match status" value="1"/>
</dbReference>
<evidence type="ECO:0000256" key="2">
    <source>
        <dbReference type="SAM" id="Phobius"/>
    </source>
</evidence>
<name>A0A9W8IFA5_9FUNG</name>
<proteinExistence type="predicted"/>
<dbReference type="Proteomes" id="UP001140074">
    <property type="component" value="Unassembled WGS sequence"/>
</dbReference>
<sequence length="407" mass="44531">MARKLWPWRACAWYVGVLGAALALLPFAIPITVVGYAVVWVYTWTHDPRARKNFVKVLPVDPRRVFRCGQALWAGMLDGLGGPTAALVWAFVAAKLSRSARAQDTAVRDIQYGPLAKHRLDLFVPLSTATGAVVVIFPGYRWSRTKRARMYRPMAQTLCGDGLFVVLPRVGSQGSPADALEDFHVAVQWVVANAANFGADAGRVHVMGCGAGAHLCAMYSLAAPLRTWYAQADRMARGAQLLASAGADAALRRTVRRIRHPPRVAGLVLVSGVYDVVAQRRYEADRCIEHLTAAARAFATGEEEAWSPALAVRALRRRSAVLPPELFPQSVLLIHGRLDSTFELAQSQRMFRELCAVGVPDVQMKIYANLRRVDPAIALLAPRSALAQSLLEDIRASVKNQESRHAA</sequence>
<feature type="transmembrane region" description="Helical" evidence="2">
    <location>
        <begin position="12"/>
        <end position="42"/>
    </location>
</feature>
<keyword evidence="5" id="KW-1185">Reference proteome</keyword>
<dbReference type="EMBL" id="JANBUY010000347">
    <property type="protein sequence ID" value="KAJ2859858.1"/>
    <property type="molecule type" value="Genomic_DNA"/>
</dbReference>
<dbReference type="InterPro" id="IPR029058">
    <property type="entry name" value="AB_hydrolase_fold"/>
</dbReference>